<evidence type="ECO:0000313" key="13">
    <source>
        <dbReference type="EMBL" id="KAK9394385.1"/>
    </source>
</evidence>
<dbReference type="GO" id="GO:0019722">
    <property type="term" value="P:calcium-mediated signaling"/>
    <property type="evidence" value="ECO:0007669"/>
    <property type="project" value="TreeGrafter"/>
</dbReference>
<dbReference type="AlphaFoldDB" id="A0AAW1AWP1"/>
<dbReference type="CDD" id="cd14984">
    <property type="entry name" value="7tmA_Chemokine_R"/>
    <property type="match status" value="1"/>
</dbReference>
<keyword evidence="5 9" id="KW-0297">G-protein coupled receptor</keyword>
<evidence type="ECO:0000256" key="11">
    <source>
        <dbReference type="SAM" id="Phobius"/>
    </source>
</evidence>
<keyword evidence="8 9" id="KW-0807">Transducer</keyword>
<feature type="compositionally biased region" description="Basic and acidic residues" evidence="10">
    <location>
        <begin position="60"/>
        <end position="73"/>
    </location>
</feature>
<evidence type="ECO:0000256" key="3">
    <source>
        <dbReference type="ARBA" id="ARBA00022692"/>
    </source>
</evidence>
<sequence>MELNQSTNYDDEDYYEPITTRTQSLKGGGSFGFCGVFTEHGLKLGRERTEKLRRKRRRRGGEEKEEQRREEKGRKRKRTRRKEEKRKGKTKRKKEGKKEKEKKALGTLPEINPNAQPCLPTEVSAFARYFVPAFFSVVFVVGLLGNSLVLAILGQNRRSWRFADHYLFQLAVADFFLVLTLPFEAAQFIHGWTFGEFLCKLTEGLSTMNVVTNILLLTYISIERYFVVVRGTSPRFFLKRSHIYLTSASFWGMGIAFAIVDLHFRTVSYVPEAMTLVCQLGFEVQDANSWKLGLQAIFFLLGFWWPVQAMVYCYSQIFTKLHQAGLLSKHLPLRLLLVIWITFIACWCPFHCLMLVDIFQRLGHLKRHCEWEKVLDSGLLITRSLALTHCCLNPLVYAFGGVKFQREFSRIFCRRSRARRHSDSEDISQVTDWSTDHGLDYSIMM</sequence>
<protein>
    <submittedName>
        <fullName evidence="13">C-X-C chemokine receptor type 4-B-like</fullName>
    </submittedName>
</protein>
<dbReference type="SUPFAM" id="SSF81321">
    <property type="entry name" value="Family A G protein-coupled receptor-like"/>
    <property type="match status" value="1"/>
</dbReference>
<dbReference type="InterPro" id="IPR000276">
    <property type="entry name" value="GPCR_Rhodpsn"/>
</dbReference>
<comment type="similarity">
    <text evidence="9">Belongs to the G-protein coupled receptor 1 family.</text>
</comment>
<keyword evidence="3 9" id="KW-0812">Transmembrane</keyword>
<feature type="transmembrane region" description="Helical" evidence="11">
    <location>
        <begin position="292"/>
        <end position="314"/>
    </location>
</feature>
<evidence type="ECO:0000256" key="5">
    <source>
        <dbReference type="ARBA" id="ARBA00023040"/>
    </source>
</evidence>
<keyword evidence="4 11" id="KW-1133">Transmembrane helix</keyword>
<evidence type="ECO:0000256" key="6">
    <source>
        <dbReference type="ARBA" id="ARBA00023136"/>
    </source>
</evidence>
<dbReference type="InterPro" id="IPR000355">
    <property type="entry name" value="Chemokine_rcpt"/>
</dbReference>
<dbReference type="GO" id="GO:0060326">
    <property type="term" value="P:cell chemotaxis"/>
    <property type="evidence" value="ECO:0007669"/>
    <property type="project" value="TreeGrafter"/>
</dbReference>
<proteinExistence type="inferred from homology"/>
<feature type="transmembrane region" description="Helical" evidence="11">
    <location>
        <begin position="335"/>
        <end position="359"/>
    </location>
</feature>
<feature type="region of interest" description="Disordered" evidence="10">
    <location>
        <begin position="45"/>
        <end position="111"/>
    </location>
</feature>
<dbReference type="Gene3D" id="1.20.1070.10">
    <property type="entry name" value="Rhodopsin 7-helix transmembrane proteins"/>
    <property type="match status" value="1"/>
</dbReference>
<dbReference type="InterPro" id="IPR017452">
    <property type="entry name" value="GPCR_Rhodpsn_7TM"/>
</dbReference>
<keyword evidence="6 11" id="KW-0472">Membrane</keyword>
<dbReference type="Proteomes" id="UP001474421">
    <property type="component" value="Unassembled WGS sequence"/>
</dbReference>
<keyword evidence="2" id="KW-1003">Cell membrane</keyword>
<dbReference type="PANTHER" id="PTHR10489:SF947">
    <property type="entry name" value="C-X-C CHEMOKINE RECEPTOR TYPE 3-2"/>
    <property type="match status" value="1"/>
</dbReference>
<evidence type="ECO:0000256" key="8">
    <source>
        <dbReference type="ARBA" id="ARBA00023224"/>
    </source>
</evidence>
<comment type="subcellular location">
    <subcellularLocation>
        <location evidence="1">Cell membrane</location>
        <topology evidence="1">Multi-pass membrane protein</topology>
    </subcellularLocation>
</comment>
<dbReference type="PRINTS" id="PR00237">
    <property type="entry name" value="GPCRRHODOPSN"/>
</dbReference>
<comment type="caution">
    <text evidence="13">The sequence shown here is derived from an EMBL/GenBank/DDBJ whole genome shotgun (WGS) entry which is preliminary data.</text>
</comment>
<evidence type="ECO:0000256" key="2">
    <source>
        <dbReference type="ARBA" id="ARBA00022475"/>
    </source>
</evidence>
<name>A0AAW1AWP1_CROAD</name>
<keyword evidence="7 9" id="KW-0675">Receptor</keyword>
<dbReference type="InterPro" id="IPR050119">
    <property type="entry name" value="CCR1-9-like"/>
</dbReference>
<dbReference type="Pfam" id="PF00001">
    <property type="entry name" value="7tm_1"/>
    <property type="match status" value="1"/>
</dbReference>
<evidence type="ECO:0000256" key="7">
    <source>
        <dbReference type="ARBA" id="ARBA00023170"/>
    </source>
</evidence>
<reference evidence="13 14" key="1">
    <citation type="journal article" date="2024" name="Proc. Natl. Acad. Sci. U.S.A.">
        <title>The genetic regulatory architecture and epigenomic basis for age-related changes in rattlesnake venom.</title>
        <authorList>
            <person name="Hogan M.P."/>
            <person name="Holding M.L."/>
            <person name="Nystrom G.S."/>
            <person name="Colston T.J."/>
            <person name="Bartlett D.A."/>
            <person name="Mason A.J."/>
            <person name="Ellsworth S.A."/>
            <person name="Rautsaw R.M."/>
            <person name="Lawrence K.C."/>
            <person name="Strickland J.L."/>
            <person name="He B."/>
            <person name="Fraser P."/>
            <person name="Margres M.J."/>
            <person name="Gilbert D.M."/>
            <person name="Gibbs H.L."/>
            <person name="Parkinson C.L."/>
            <person name="Rokyta D.R."/>
        </authorList>
    </citation>
    <scope>NUCLEOTIDE SEQUENCE [LARGE SCALE GENOMIC DNA]</scope>
    <source>
        <strain evidence="13">DRR0105</strain>
    </source>
</reference>
<feature type="transmembrane region" description="Helical" evidence="11">
    <location>
        <begin position="166"/>
        <end position="185"/>
    </location>
</feature>
<keyword evidence="14" id="KW-1185">Reference proteome</keyword>
<dbReference type="PANTHER" id="PTHR10489">
    <property type="entry name" value="CELL ADHESION MOLECULE"/>
    <property type="match status" value="1"/>
</dbReference>
<dbReference type="PRINTS" id="PR00657">
    <property type="entry name" value="CCCHEMOKINER"/>
</dbReference>
<feature type="transmembrane region" description="Helical" evidence="11">
    <location>
        <begin position="243"/>
        <end position="264"/>
    </location>
</feature>
<evidence type="ECO:0000256" key="9">
    <source>
        <dbReference type="RuleBase" id="RU000688"/>
    </source>
</evidence>
<dbReference type="GO" id="GO:0009897">
    <property type="term" value="C:external side of plasma membrane"/>
    <property type="evidence" value="ECO:0007669"/>
    <property type="project" value="TreeGrafter"/>
</dbReference>
<dbReference type="GO" id="GO:0019957">
    <property type="term" value="F:C-C chemokine binding"/>
    <property type="evidence" value="ECO:0007669"/>
    <property type="project" value="TreeGrafter"/>
</dbReference>
<organism evidence="13 14">
    <name type="scientific">Crotalus adamanteus</name>
    <name type="common">Eastern diamondback rattlesnake</name>
    <dbReference type="NCBI Taxonomy" id="8729"/>
    <lineage>
        <taxon>Eukaryota</taxon>
        <taxon>Metazoa</taxon>
        <taxon>Chordata</taxon>
        <taxon>Craniata</taxon>
        <taxon>Vertebrata</taxon>
        <taxon>Euteleostomi</taxon>
        <taxon>Lepidosauria</taxon>
        <taxon>Squamata</taxon>
        <taxon>Bifurcata</taxon>
        <taxon>Unidentata</taxon>
        <taxon>Episquamata</taxon>
        <taxon>Toxicofera</taxon>
        <taxon>Serpentes</taxon>
        <taxon>Colubroidea</taxon>
        <taxon>Viperidae</taxon>
        <taxon>Crotalinae</taxon>
        <taxon>Crotalus</taxon>
    </lineage>
</organism>
<accession>A0AAW1AWP1</accession>
<dbReference type="GO" id="GO:0016493">
    <property type="term" value="F:C-C chemokine receptor activity"/>
    <property type="evidence" value="ECO:0007669"/>
    <property type="project" value="TreeGrafter"/>
</dbReference>
<dbReference type="GO" id="GO:0006955">
    <property type="term" value="P:immune response"/>
    <property type="evidence" value="ECO:0007669"/>
    <property type="project" value="TreeGrafter"/>
</dbReference>
<evidence type="ECO:0000259" key="12">
    <source>
        <dbReference type="PROSITE" id="PS50262"/>
    </source>
</evidence>
<evidence type="ECO:0000256" key="4">
    <source>
        <dbReference type="ARBA" id="ARBA00022989"/>
    </source>
</evidence>
<dbReference type="PROSITE" id="PS00237">
    <property type="entry name" value="G_PROTEIN_RECEP_F1_1"/>
    <property type="match status" value="1"/>
</dbReference>
<dbReference type="GO" id="GO:0007204">
    <property type="term" value="P:positive regulation of cytosolic calcium ion concentration"/>
    <property type="evidence" value="ECO:0007669"/>
    <property type="project" value="TreeGrafter"/>
</dbReference>
<feature type="domain" description="G-protein coupled receptors family 1 profile" evidence="12">
    <location>
        <begin position="145"/>
        <end position="397"/>
    </location>
</feature>
<feature type="transmembrane region" description="Helical" evidence="11">
    <location>
        <begin position="129"/>
        <end position="154"/>
    </location>
</feature>
<evidence type="ECO:0000313" key="14">
    <source>
        <dbReference type="Proteomes" id="UP001474421"/>
    </source>
</evidence>
<dbReference type="EMBL" id="JAOTOJ010000011">
    <property type="protein sequence ID" value="KAK9394385.1"/>
    <property type="molecule type" value="Genomic_DNA"/>
</dbReference>
<dbReference type="PROSITE" id="PS50262">
    <property type="entry name" value="G_PROTEIN_RECEP_F1_2"/>
    <property type="match status" value="1"/>
</dbReference>
<feature type="transmembrane region" description="Helical" evidence="11">
    <location>
        <begin position="205"/>
        <end position="222"/>
    </location>
</feature>
<gene>
    <name evidence="13" type="ORF">NXF25_014913</name>
</gene>
<evidence type="ECO:0000256" key="10">
    <source>
        <dbReference type="SAM" id="MobiDB-lite"/>
    </source>
</evidence>
<evidence type="ECO:0000256" key="1">
    <source>
        <dbReference type="ARBA" id="ARBA00004651"/>
    </source>
</evidence>